<protein>
    <recommendedName>
        <fullName evidence="2">Regulatory protein zeste</fullName>
    </recommendedName>
</protein>
<evidence type="ECO:0000256" key="5">
    <source>
        <dbReference type="ARBA" id="ARBA00025466"/>
    </source>
</evidence>
<dbReference type="OrthoDB" id="6766923at2759"/>
<accession>A0A8K0CWA7</accession>
<feature type="coiled-coil region" evidence="6">
    <location>
        <begin position="143"/>
        <end position="170"/>
    </location>
</feature>
<keyword evidence="3" id="KW-0805">Transcription regulation</keyword>
<comment type="subunit">
    <text evidence="1">Self-associates forming complexes of several hundred monomers.</text>
</comment>
<evidence type="ECO:0000313" key="8">
    <source>
        <dbReference type="EMBL" id="KAF2892761.1"/>
    </source>
</evidence>
<comment type="caution">
    <text evidence="8">The sequence shown here is derived from an EMBL/GenBank/DDBJ whole genome shotgun (WGS) entry which is preliminary data.</text>
</comment>
<sequence length="203" mass="23178">MLFGKFSKKLTKEDKDKKWEEITDEAKSLGVIGGAKSWTDLRDTTWQNWRKRALAKRDNRKKIGRGSGDDTHNTIVYDIIGKDSPVRDGLPIPESSGSNSSEVVLPVVFNKPIDDVRGEEESISSVSNSKLTRTVRSKGVKKFRLRETNNEEQQLKIQKLKEQSTALTLENDKRHLEIIELENRLSLPPSQLIKEFLAKNYNI</sequence>
<dbReference type="Pfam" id="PF13873">
    <property type="entry name" value="Myb_DNA-bind_5"/>
    <property type="match status" value="1"/>
</dbReference>
<evidence type="ECO:0000256" key="4">
    <source>
        <dbReference type="ARBA" id="ARBA00023163"/>
    </source>
</evidence>
<evidence type="ECO:0000256" key="3">
    <source>
        <dbReference type="ARBA" id="ARBA00023015"/>
    </source>
</evidence>
<proteinExistence type="predicted"/>
<evidence type="ECO:0000256" key="2">
    <source>
        <dbReference type="ARBA" id="ARBA00016807"/>
    </source>
</evidence>
<evidence type="ECO:0000256" key="6">
    <source>
        <dbReference type="SAM" id="Coils"/>
    </source>
</evidence>
<gene>
    <name evidence="8" type="ORF">ILUMI_13413</name>
</gene>
<reference evidence="8" key="1">
    <citation type="submission" date="2019-08" db="EMBL/GenBank/DDBJ databases">
        <title>The genome of the North American firefly Photinus pyralis.</title>
        <authorList>
            <consortium name="Photinus pyralis genome working group"/>
            <person name="Fallon T.R."/>
            <person name="Sander Lower S.E."/>
            <person name="Weng J.-K."/>
        </authorList>
    </citation>
    <scope>NUCLEOTIDE SEQUENCE</scope>
    <source>
        <strain evidence="8">TRF0915ILg1</strain>
        <tissue evidence="8">Whole body</tissue>
    </source>
</reference>
<name>A0A8K0CWA7_IGNLU</name>
<dbReference type="AlphaFoldDB" id="A0A8K0CWA7"/>
<evidence type="ECO:0000256" key="1">
    <source>
        <dbReference type="ARBA" id="ARBA00011764"/>
    </source>
</evidence>
<organism evidence="8 9">
    <name type="scientific">Ignelater luminosus</name>
    <name type="common">Cucubano</name>
    <name type="synonym">Pyrophorus luminosus</name>
    <dbReference type="NCBI Taxonomy" id="2038154"/>
    <lineage>
        <taxon>Eukaryota</taxon>
        <taxon>Metazoa</taxon>
        <taxon>Ecdysozoa</taxon>
        <taxon>Arthropoda</taxon>
        <taxon>Hexapoda</taxon>
        <taxon>Insecta</taxon>
        <taxon>Pterygota</taxon>
        <taxon>Neoptera</taxon>
        <taxon>Endopterygota</taxon>
        <taxon>Coleoptera</taxon>
        <taxon>Polyphaga</taxon>
        <taxon>Elateriformia</taxon>
        <taxon>Elateroidea</taxon>
        <taxon>Elateridae</taxon>
        <taxon>Agrypninae</taxon>
        <taxon>Pyrophorini</taxon>
        <taxon>Ignelater</taxon>
    </lineage>
</organism>
<dbReference type="Proteomes" id="UP000801492">
    <property type="component" value="Unassembled WGS sequence"/>
</dbReference>
<keyword evidence="4" id="KW-0804">Transcription</keyword>
<keyword evidence="6" id="KW-0175">Coiled coil</keyword>
<evidence type="ECO:0000313" key="9">
    <source>
        <dbReference type="Proteomes" id="UP000801492"/>
    </source>
</evidence>
<feature type="domain" description="Myb/SANT-like DNA-binding" evidence="7">
    <location>
        <begin position="2"/>
        <end position="53"/>
    </location>
</feature>
<dbReference type="InterPro" id="IPR028002">
    <property type="entry name" value="Myb_DNA-bind_5"/>
</dbReference>
<dbReference type="EMBL" id="VTPC01008511">
    <property type="protein sequence ID" value="KAF2892761.1"/>
    <property type="molecule type" value="Genomic_DNA"/>
</dbReference>
<evidence type="ECO:0000259" key="7">
    <source>
        <dbReference type="Pfam" id="PF13873"/>
    </source>
</evidence>
<keyword evidence="9" id="KW-1185">Reference proteome</keyword>
<comment type="function">
    <text evidence="5">Involved in transvection phenomena (= synapsis-dependent gene expression), where the synaptic pairing of chromosomes carrying genes with which zeste interacts influences the expression of these genes. Zeste binds to DNA and stimulates transcription from a nearby promoter.</text>
</comment>